<evidence type="ECO:0000256" key="4">
    <source>
        <dbReference type="ARBA" id="ARBA00023163"/>
    </source>
</evidence>
<dbReference type="Proteomes" id="UP001500013">
    <property type="component" value="Unassembled WGS sequence"/>
</dbReference>
<protein>
    <submittedName>
        <fullName evidence="6">GAF and ANTAR domain-containing protein</fullName>
    </submittedName>
</protein>
<dbReference type="InterPro" id="IPR003018">
    <property type="entry name" value="GAF"/>
</dbReference>
<evidence type="ECO:0000256" key="1">
    <source>
        <dbReference type="ARBA" id="ARBA00022679"/>
    </source>
</evidence>
<gene>
    <name evidence="6" type="ORF">GCM10009817_10230</name>
</gene>
<comment type="caution">
    <text evidence="6">The sequence shown here is derived from an EMBL/GenBank/DDBJ whole genome shotgun (WGS) entry which is preliminary data.</text>
</comment>
<dbReference type="SUPFAM" id="SSF55781">
    <property type="entry name" value="GAF domain-like"/>
    <property type="match status" value="1"/>
</dbReference>
<reference evidence="6 7" key="1">
    <citation type="journal article" date="2019" name="Int. J. Syst. Evol. Microbiol.">
        <title>The Global Catalogue of Microorganisms (GCM) 10K type strain sequencing project: providing services to taxonomists for standard genome sequencing and annotation.</title>
        <authorList>
            <consortium name="The Broad Institute Genomics Platform"/>
            <consortium name="The Broad Institute Genome Sequencing Center for Infectious Disease"/>
            <person name="Wu L."/>
            <person name="Ma J."/>
        </authorList>
    </citation>
    <scope>NUCLEOTIDE SEQUENCE [LARGE SCALE GENOMIC DNA]</scope>
    <source>
        <strain evidence="6 7">JCM 15628</strain>
    </source>
</reference>
<sequence length="255" mass="28125">MKRTTKRTGDSTAQVPVELDDLRTVAEAFAELGARLEHAGNDPFQAITTVARDQIPATAGASITRLREERFVTVASTDDRTRRADHIQYELGSGPCLDAIVEDTMYRPSDLRHDDRWPAYGRRVEEELGFRSMLSYRMVMPVDDAVAGLNLYADVTDAFNDRDALVGLLLATHGAQAAAVVHYGRHVEHLEKALHTNRRIGVAVGVLMTTHKVTDEQAFDLLRIASQNTNRKLADVASDVVETGTLDVRLPTSST</sequence>
<dbReference type="Gene3D" id="3.30.450.40">
    <property type="match status" value="1"/>
</dbReference>
<evidence type="ECO:0000256" key="3">
    <source>
        <dbReference type="ARBA" id="ARBA00023015"/>
    </source>
</evidence>
<dbReference type="InterPro" id="IPR036388">
    <property type="entry name" value="WH-like_DNA-bd_sf"/>
</dbReference>
<organism evidence="6 7">
    <name type="scientific">Terrabacter lapilli</name>
    <dbReference type="NCBI Taxonomy" id="436231"/>
    <lineage>
        <taxon>Bacteria</taxon>
        <taxon>Bacillati</taxon>
        <taxon>Actinomycetota</taxon>
        <taxon>Actinomycetes</taxon>
        <taxon>Micrococcales</taxon>
        <taxon>Intrasporangiaceae</taxon>
        <taxon>Terrabacter</taxon>
    </lineage>
</organism>
<dbReference type="Gene3D" id="1.10.10.10">
    <property type="entry name" value="Winged helix-like DNA-binding domain superfamily/Winged helix DNA-binding domain"/>
    <property type="match status" value="1"/>
</dbReference>
<dbReference type="RefSeq" id="WP_344059062.1">
    <property type="nucleotide sequence ID" value="NZ_BAAAPU010000003.1"/>
</dbReference>
<evidence type="ECO:0000313" key="7">
    <source>
        <dbReference type="Proteomes" id="UP001500013"/>
    </source>
</evidence>
<dbReference type="PIRSF" id="PIRSF036625">
    <property type="entry name" value="GAF_ANTAR"/>
    <property type="match status" value="1"/>
</dbReference>
<keyword evidence="7" id="KW-1185">Reference proteome</keyword>
<feature type="domain" description="ANTAR" evidence="5">
    <location>
        <begin position="180"/>
        <end position="241"/>
    </location>
</feature>
<evidence type="ECO:0000313" key="6">
    <source>
        <dbReference type="EMBL" id="GAA1972085.1"/>
    </source>
</evidence>
<name>A0ABN2RNA8_9MICO</name>
<keyword evidence="4" id="KW-0804">Transcription</keyword>
<dbReference type="InterPro" id="IPR029016">
    <property type="entry name" value="GAF-like_dom_sf"/>
</dbReference>
<dbReference type="InterPro" id="IPR012074">
    <property type="entry name" value="GAF_ANTAR"/>
</dbReference>
<accession>A0ABN2RNA8</accession>
<dbReference type="InterPro" id="IPR005561">
    <property type="entry name" value="ANTAR"/>
</dbReference>
<dbReference type="SMART" id="SM01012">
    <property type="entry name" value="ANTAR"/>
    <property type="match status" value="1"/>
</dbReference>
<dbReference type="EMBL" id="BAAAPU010000003">
    <property type="protein sequence ID" value="GAA1972085.1"/>
    <property type="molecule type" value="Genomic_DNA"/>
</dbReference>
<dbReference type="Pfam" id="PF13185">
    <property type="entry name" value="GAF_2"/>
    <property type="match status" value="1"/>
</dbReference>
<dbReference type="SUPFAM" id="SSF52172">
    <property type="entry name" value="CheY-like"/>
    <property type="match status" value="1"/>
</dbReference>
<evidence type="ECO:0000256" key="2">
    <source>
        <dbReference type="ARBA" id="ARBA00022777"/>
    </source>
</evidence>
<dbReference type="InterPro" id="IPR011006">
    <property type="entry name" value="CheY-like_superfamily"/>
</dbReference>
<proteinExistence type="predicted"/>
<dbReference type="PROSITE" id="PS50921">
    <property type="entry name" value="ANTAR"/>
    <property type="match status" value="1"/>
</dbReference>
<keyword evidence="1" id="KW-0808">Transferase</keyword>
<evidence type="ECO:0000259" key="5">
    <source>
        <dbReference type="PROSITE" id="PS50921"/>
    </source>
</evidence>
<keyword evidence="3" id="KW-0805">Transcription regulation</keyword>
<keyword evidence="2" id="KW-0418">Kinase</keyword>
<dbReference type="Pfam" id="PF03861">
    <property type="entry name" value="ANTAR"/>
    <property type="match status" value="1"/>
</dbReference>